<dbReference type="InterPro" id="IPR013525">
    <property type="entry name" value="ABC2_TM"/>
</dbReference>
<keyword evidence="3 5" id="KW-1133">Transmembrane helix</keyword>
<evidence type="ECO:0000256" key="2">
    <source>
        <dbReference type="ARBA" id="ARBA00022692"/>
    </source>
</evidence>
<evidence type="ECO:0000259" key="6">
    <source>
        <dbReference type="Pfam" id="PF12698"/>
    </source>
</evidence>
<evidence type="ECO:0000313" key="8">
    <source>
        <dbReference type="Proteomes" id="UP000190814"/>
    </source>
</evidence>
<organism evidence="7 8">
    <name type="scientific">Eubacterium uniforme</name>
    <dbReference type="NCBI Taxonomy" id="39495"/>
    <lineage>
        <taxon>Bacteria</taxon>
        <taxon>Bacillati</taxon>
        <taxon>Bacillota</taxon>
        <taxon>Clostridia</taxon>
        <taxon>Eubacteriales</taxon>
        <taxon>Eubacteriaceae</taxon>
        <taxon>Eubacterium</taxon>
    </lineage>
</organism>
<dbReference type="Proteomes" id="UP000190814">
    <property type="component" value="Unassembled WGS sequence"/>
</dbReference>
<gene>
    <name evidence="7" type="ORF">SAMN02745111_01742</name>
</gene>
<dbReference type="GO" id="GO:0140359">
    <property type="term" value="F:ABC-type transporter activity"/>
    <property type="evidence" value="ECO:0007669"/>
    <property type="project" value="InterPro"/>
</dbReference>
<evidence type="ECO:0000313" key="7">
    <source>
        <dbReference type="EMBL" id="SKA69039.1"/>
    </source>
</evidence>
<protein>
    <submittedName>
        <fullName evidence="7">ABC-2 type transport system permease protein</fullName>
    </submittedName>
</protein>
<feature type="transmembrane region" description="Helical" evidence="5">
    <location>
        <begin position="247"/>
        <end position="269"/>
    </location>
</feature>
<feature type="transmembrane region" description="Helical" evidence="5">
    <location>
        <begin position="333"/>
        <end position="358"/>
    </location>
</feature>
<evidence type="ECO:0000256" key="1">
    <source>
        <dbReference type="ARBA" id="ARBA00004141"/>
    </source>
</evidence>
<feature type="transmembrane region" description="Helical" evidence="5">
    <location>
        <begin position="276"/>
        <end position="295"/>
    </location>
</feature>
<evidence type="ECO:0000256" key="3">
    <source>
        <dbReference type="ARBA" id="ARBA00022989"/>
    </source>
</evidence>
<dbReference type="AlphaFoldDB" id="A0A1T4VVU9"/>
<feature type="transmembrane region" description="Helical" evidence="5">
    <location>
        <begin position="171"/>
        <end position="194"/>
    </location>
</feature>
<proteinExistence type="predicted"/>
<dbReference type="InterPro" id="IPR052902">
    <property type="entry name" value="ABC-2_transporter"/>
</dbReference>
<dbReference type="PANTHER" id="PTHR43027">
    <property type="entry name" value="DOXORUBICIN RESISTANCE ABC TRANSPORTER PERMEASE PROTEIN DRRC-RELATED"/>
    <property type="match status" value="1"/>
</dbReference>
<dbReference type="Pfam" id="PF12698">
    <property type="entry name" value="ABC2_membrane_3"/>
    <property type="match status" value="1"/>
</dbReference>
<dbReference type="STRING" id="39495.SAMN02745111_01742"/>
<name>A0A1T4VVU9_9FIRM</name>
<dbReference type="PANTHER" id="PTHR43027:SF1">
    <property type="entry name" value="DOXORUBICIN RESISTANCE ABC TRANSPORTER PERMEASE PROTEIN DRRC-RELATED"/>
    <property type="match status" value="1"/>
</dbReference>
<sequence>MIRYLIKNNFKLMGRNIVNILLFIFAPIAVMAILISAFSGLMDKYKSVDKFKIGYSIEEGSIFESHIDSINSILSKQGIDCVKIDTDNPKECIDNNGFGGYVEYKKDIYKIHLSDDKKVEGKTFEYIISAYVENMGLAMFSNISDDKVQDMDFEFTESHPDHMPEVSSTDYYGIIWIIYFSWCSILCLTGVYNSEKKHDLVKKYRVSNLNELQIFLSRYIPSVVIICLCLVISMFLSTFALGVHWGVLPLSLLIVIFSSLAALAFGIMVHTIFDSMVTTIIIVFGCVWFMGFYGGTFETYMYQNVPNNIHLLSPLYHVNRATVELSVLGHSDYVISAIAYTLLITFLCSVVAVFAGIIRKRGRA</sequence>
<comment type="subcellular location">
    <subcellularLocation>
        <location evidence="1">Membrane</location>
        <topology evidence="1">Multi-pass membrane protein</topology>
    </subcellularLocation>
</comment>
<keyword evidence="2 5" id="KW-0812">Transmembrane</keyword>
<reference evidence="7" key="1">
    <citation type="submission" date="2017-02" db="EMBL/GenBank/DDBJ databases">
        <authorList>
            <person name="Peterson S.W."/>
        </authorList>
    </citation>
    <scope>NUCLEOTIDE SEQUENCE [LARGE SCALE GENOMIC DNA]</scope>
    <source>
        <strain evidence="7">ATCC 35992</strain>
    </source>
</reference>
<evidence type="ECO:0000256" key="4">
    <source>
        <dbReference type="ARBA" id="ARBA00023136"/>
    </source>
</evidence>
<evidence type="ECO:0000256" key="5">
    <source>
        <dbReference type="SAM" id="Phobius"/>
    </source>
</evidence>
<feature type="domain" description="ABC-2 type transporter transmembrane" evidence="6">
    <location>
        <begin position="21"/>
        <end position="354"/>
    </location>
</feature>
<dbReference type="EMBL" id="FUXZ01000010">
    <property type="protein sequence ID" value="SKA69039.1"/>
    <property type="molecule type" value="Genomic_DNA"/>
</dbReference>
<dbReference type="GO" id="GO:0016020">
    <property type="term" value="C:membrane"/>
    <property type="evidence" value="ECO:0007669"/>
    <property type="project" value="UniProtKB-SubCell"/>
</dbReference>
<accession>A0A1T4VVU9</accession>
<feature type="transmembrane region" description="Helical" evidence="5">
    <location>
        <begin position="215"/>
        <end position="241"/>
    </location>
</feature>
<feature type="transmembrane region" description="Helical" evidence="5">
    <location>
        <begin position="20"/>
        <end position="42"/>
    </location>
</feature>
<keyword evidence="8" id="KW-1185">Reference proteome</keyword>
<keyword evidence="4 5" id="KW-0472">Membrane</keyword>